<dbReference type="GO" id="GO:0046872">
    <property type="term" value="F:metal ion binding"/>
    <property type="evidence" value="ECO:0007669"/>
    <property type="project" value="UniProtKB-KW"/>
</dbReference>
<dbReference type="CDD" id="cd11377">
    <property type="entry name" value="Pro-peptidase_S53"/>
    <property type="match status" value="1"/>
</dbReference>
<dbReference type="InterPro" id="IPR015366">
    <property type="entry name" value="S53_propep"/>
</dbReference>
<name>A0A4R2JTA1_9PSEU</name>
<keyword evidence="6" id="KW-0106">Calcium</keyword>
<dbReference type="PANTHER" id="PTHR14218:SF15">
    <property type="entry name" value="TRIPEPTIDYL-PEPTIDASE 1"/>
    <property type="match status" value="1"/>
</dbReference>
<dbReference type="Proteomes" id="UP000295680">
    <property type="component" value="Unassembled WGS sequence"/>
</dbReference>
<dbReference type="Gene3D" id="3.40.50.200">
    <property type="entry name" value="Peptidase S8/S53 domain"/>
    <property type="match status" value="1"/>
</dbReference>
<keyword evidence="7" id="KW-0865">Zymogen</keyword>
<evidence type="ECO:0000256" key="2">
    <source>
        <dbReference type="ARBA" id="ARBA00022670"/>
    </source>
</evidence>
<dbReference type="InterPro" id="IPR050819">
    <property type="entry name" value="Tripeptidyl-peptidase_I"/>
</dbReference>
<keyword evidence="2" id="KW-0645">Protease</keyword>
<dbReference type="Pfam" id="PF09286">
    <property type="entry name" value="Pro-kuma_activ"/>
    <property type="match status" value="1"/>
</dbReference>
<dbReference type="OrthoDB" id="3480681at2"/>
<dbReference type="SMART" id="SM00944">
    <property type="entry name" value="Pro-kuma_activ"/>
    <property type="match status" value="1"/>
</dbReference>
<evidence type="ECO:0000256" key="4">
    <source>
        <dbReference type="ARBA" id="ARBA00022801"/>
    </source>
</evidence>
<dbReference type="InterPro" id="IPR030400">
    <property type="entry name" value="Sedolisin_dom"/>
</dbReference>
<feature type="signal peptide" evidence="8">
    <location>
        <begin position="1"/>
        <end position="27"/>
    </location>
</feature>
<organism evidence="10 11">
    <name type="scientific">Actinocrispum wychmicini</name>
    <dbReference type="NCBI Taxonomy" id="1213861"/>
    <lineage>
        <taxon>Bacteria</taxon>
        <taxon>Bacillati</taxon>
        <taxon>Actinomycetota</taxon>
        <taxon>Actinomycetes</taxon>
        <taxon>Pseudonocardiales</taxon>
        <taxon>Pseudonocardiaceae</taxon>
        <taxon>Actinocrispum</taxon>
    </lineage>
</organism>
<feature type="chain" id="PRO_5020381479" evidence="8">
    <location>
        <begin position="28"/>
        <end position="550"/>
    </location>
</feature>
<dbReference type="InterPro" id="IPR036852">
    <property type="entry name" value="Peptidase_S8/S53_dom_sf"/>
</dbReference>
<dbReference type="Pfam" id="PF00082">
    <property type="entry name" value="Peptidase_S8"/>
    <property type="match status" value="1"/>
</dbReference>
<evidence type="ECO:0000256" key="5">
    <source>
        <dbReference type="ARBA" id="ARBA00022825"/>
    </source>
</evidence>
<dbReference type="SUPFAM" id="SSF54897">
    <property type="entry name" value="Protease propeptides/inhibitors"/>
    <property type="match status" value="1"/>
</dbReference>
<dbReference type="GO" id="GO:0004252">
    <property type="term" value="F:serine-type endopeptidase activity"/>
    <property type="evidence" value="ECO:0007669"/>
    <property type="project" value="InterPro"/>
</dbReference>
<dbReference type="PANTHER" id="PTHR14218">
    <property type="entry name" value="PROTEASE S8 TRIPEPTIDYL PEPTIDASE I CLN2"/>
    <property type="match status" value="1"/>
</dbReference>
<dbReference type="AlphaFoldDB" id="A0A4R2JTA1"/>
<keyword evidence="11" id="KW-1185">Reference proteome</keyword>
<evidence type="ECO:0000313" key="10">
    <source>
        <dbReference type="EMBL" id="TCO60498.1"/>
    </source>
</evidence>
<evidence type="ECO:0000256" key="8">
    <source>
        <dbReference type="SAM" id="SignalP"/>
    </source>
</evidence>
<keyword evidence="5" id="KW-0720">Serine protease</keyword>
<keyword evidence="4" id="KW-0378">Hydrolase</keyword>
<evidence type="ECO:0000313" key="11">
    <source>
        <dbReference type="Proteomes" id="UP000295680"/>
    </source>
</evidence>
<keyword evidence="8" id="KW-0732">Signal</keyword>
<proteinExistence type="predicted"/>
<keyword evidence="3" id="KW-0479">Metal-binding</keyword>
<accession>A0A4R2JTA1</accession>
<evidence type="ECO:0000256" key="6">
    <source>
        <dbReference type="ARBA" id="ARBA00022837"/>
    </source>
</evidence>
<feature type="domain" description="Peptidase S53" evidence="9">
    <location>
        <begin position="204"/>
        <end position="550"/>
    </location>
</feature>
<dbReference type="GO" id="GO:0008240">
    <property type="term" value="F:tripeptidyl-peptidase activity"/>
    <property type="evidence" value="ECO:0007669"/>
    <property type="project" value="TreeGrafter"/>
</dbReference>
<evidence type="ECO:0000256" key="3">
    <source>
        <dbReference type="ARBA" id="ARBA00022723"/>
    </source>
</evidence>
<dbReference type="InterPro" id="IPR000209">
    <property type="entry name" value="Peptidase_S8/S53_dom"/>
</dbReference>
<dbReference type="CDD" id="cd04056">
    <property type="entry name" value="Peptidases_S53"/>
    <property type="match status" value="1"/>
</dbReference>
<dbReference type="PROSITE" id="PS51695">
    <property type="entry name" value="SEDOLISIN"/>
    <property type="match status" value="1"/>
</dbReference>
<comment type="cofactor">
    <cofactor evidence="1">
        <name>Ca(2+)</name>
        <dbReference type="ChEBI" id="CHEBI:29108"/>
    </cofactor>
</comment>
<comment type="caution">
    <text evidence="10">The sequence shown here is derived from an EMBL/GenBank/DDBJ whole genome shotgun (WGS) entry which is preliminary data.</text>
</comment>
<gene>
    <name evidence="10" type="ORF">EV192_10373</name>
</gene>
<evidence type="ECO:0000259" key="9">
    <source>
        <dbReference type="PROSITE" id="PS51695"/>
    </source>
</evidence>
<protein>
    <submittedName>
        <fullName evidence="10">Kumamolisin</fullName>
    </submittedName>
</protein>
<dbReference type="SUPFAM" id="SSF52743">
    <property type="entry name" value="Subtilisin-like"/>
    <property type="match status" value="1"/>
</dbReference>
<reference evidence="10 11" key="1">
    <citation type="submission" date="2019-03" db="EMBL/GenBank/DDBJ databases">
        <title>Genomic Encyclopedia of Type Strains, Phase IV (KMG-IV): sequencing the most valuable type-strain genomes for metagenomic binning, comparative biology and taxonomic classification.</title>
        <authorList>
            <person name="Goeker M."/>
        </authorList>
    </citation>
    <scope>NUCLEOTIDE SEQUENCE [LARGE SCALE GENOMIC DNA]</scope>
    <source>
        <strain evidence="10 11">DSM 45934</strain>
    </source>
</reference>
<dbReference type="InterPro" id="IPR023828">
    <property type="entry name" value="Peptidase_S8_Ser-AS"/>
</dbReference>
<dbReference type="GO" id="GO:0006508">
    <property type="term" value="P:proteolysis"/>
    <property type="evidence" value="ECO:0007669"/>
    <property type="project" value="UniProtKB-KW"/>
</dbReference>
<dbReference type="EMBL" id="SLWS01000003">
    <property type="protein sequence ID" value="TCO60498.1"/>
    <property type="molecule type" value="Genomic_DNA"/>
</dbReference>
<sequence>MRLRRFAAAIAPLSAITLIIGTVPAQASAEPLVALADNAAPLVDSSRTGDAGADQPITAALSLKLHNEGALERFLADVQNPASPQYRHFLTPNQFSEAFGPTQADVDTAMSFLKQSGATGIEVSGNRQAITFALSTGQAQSAFHTRIGRYHDNANGRDFYANDSVPALPAAVSAVVANVVGLDNHAVRKHYAVKNTADPRVVKAVTPVILKSAYGVTAAQGTGSGVNVGFVEFDGYQKSNITQYDSTNGLSAGSVTTVSVSGANFDLNPGGGQIEVELDVEVVHALAAAANDFVYEAPNSSAGELAMYQQIASEARVSVMSVSWGSCEPAEGASQARSVNNALATGAAEGISYFVAAGDDGTTDCARQTGSLARTVDFPASSPNVTAVGGTRLNVTSANAYQSESTWNDGSSGGSTGGGISTIFNAPSYQSAQSTTRRKVPDVSADASPSSGYRIFSAGQFVTVGGTSGAAPLWAGFATLQNARHGGKLGNLNPTFYSIGNGSTYTTGFHDITTGNNSFNGVTGFTAATGYDQTTGWGSFKSAALAGLIG</sequence>
<dbReference type="PROSITE" id="PS00138">
    <property type="entry name" value="SUBTILASE_SER"/>
    <property type="match status" value="1"/>
</dbReference>
<evidence type="ECO:0000256" key="7">
    <source>
        <dbReference type="ARBA" id="ARBA00023145"/>
    </source>
</evidence>
<evidence type="ECO:0000256" key="1">
    <source>
        <dbReference type="ARBA" id="ARBA00001913"/>
    </source>
</evidence>
<dbReference type="RefSeq" id="WP_132115521.1">
    <property type="nucleotide sequence ID" value="NZ_SLWS01000003.1"/>
</dbReference>